<feature type="domain" description="EF-hand" evidence="8">
    <location>
        <begin position="373"/>
        <end position="408"/>
    </location>
</feature>
<dbReference type="Gene3D" id="1.10.238.10">
    <property type="entry name" value="EF-hand"/>
    <property type="match status" value="1"/>
</dbReference>
<dbReference type="Gene3D" id="1.20.120.350">
    <property type="entry name" value="Voltage-gated potassium channels. Chain C"/>
    <property type="match status" value="1"/>
</dbReference>
<dbReference type="InterPro" id="IPR002048">
    <property type="entry name" value="EF_hand_dom"/>
</dbReference>
<feature type="non-terminal residue" evidence="9">
    <location>
        <position position="1"/>
    </location>
</feature>
<feature type="transmembrane region" description="Helical" evidence="7">
    <location>
        <begin position="236"/>
        <end position="266"/>
    </location>
</feature>
<dbReference type="AlphaFoldDB" id="A0A812NYV8"/>
<feature type="transmembrane region" description="Helical" evidence="7">
    <location>
        <begin position="182"/>
        <end position="200"/>
    </location>
</feature>
<protein>
    <submittedName>
        <fullName evidence="9">Scn8a protein</fullName>
    </submittedName>
</protein>
<dbReference type="GO" id="GO:0001518">
    <property type="term" value="C:voltage-gated sodium channel complex"/>
    <property type="evidence" value="ECO:0007669"/>
    <property type="project" value="TreeGrafter"/>
</dbReference>
<dbReference type="PANTHER" id="PTHR10037">
    <property type="entry name" value="VOLTAGE-GATED CATION CHANNEL CALCIUM AND SODIUM"/>
    <property type="match status" value="1"/>
</dbReference>
<dbReference type="InterPro" id="IPR043203">
    <property type="entry name" value="VGCC_Ca_Na"/>
</dbReference>
<evidence type="ECO:0000256" key="7">
    <source>
        <dbReference type="SAM" id="Phobius"/>
    </source>
</evidence>
<reference evidence="9" key="1">
    <citation type="submission" date="2021-02" db="EMBL/GenBank/DDBJ databases">
        <authorList>
            <person name="Dougan E. K."/>
            <person name="Rhodes N."/>
            <person name="Thang M."/>
            <person name="Chan C."/>
        </authorList>
    </citation>
    <scope>NUCLEOTIDE SEQUENCE</scope>
</reference>
<gene>
    <name evidence="9" type="primary">Scn8a</name>
    <name evidence="9" type="ORF">SPIL2461_LOCUS8102</name>
</gene>
<dbReference type="PANTHER" id="PTHR10037:SF62">
    <property type="entry name" value="SODIUM CHANNEL PROTEIN 60E"/>
    <property type="match status" value="1"/>
</dbReference>
<evidence type="ECO:0000256" key="3">
    <source>
        <dbReference type="ARBA" id="ARBA00022837"/>
    </source>
</evidence>
<evidence type="ECO:0000256" key="2">
    <source>
        <dbReference type="ARBA" id="ARBA00022692"/>
    </source>
</evidence>
<comment type="caution">
    <text evidence="9">The sequence shown here is derived from an EMBL/GenBank/DDBJ whole genome shotgun (WGS) entry which is preliminary data.</text>
</comment>
<dbReference type="GO" id="GO:0005248">
    <property type="term" value="F:voltage-gated sodium channel activity"/>
    <property type="evidence" value="ECO:0007669"/>
    <property type="project" value="TreeGrafter"/>
</dbReference>
<dbReference type="InterPro" id="IPR011992">
    <property type="entry name" value="EF-hand-dom_pair"/>
</dbReference>
<keyword evidence="3" id="KW-0106">Calcium</keyword>
<feature type="transmembrane region" description="Helical" evidence="7">
    <location>
        <begin position="149"/>
        <end position="170"/>
    </location>
</feature>
<dbReference type="Pfam" id="PF00520">
    <property type="entry name" value="Ion_trans"/>
    <property type="match status" value="1"/>
</dbReference>
<feature type="transmembrane region" description="Helical" evidence="7">
    <location>
        <begin position="326"/>
        <end position="349"/>
    </location>
</feature>
<dbReference type="PROSITE" id="PS00018">
    <property type="entry name" value="EF_HAND_1"/>
    <property type="match status" value="1"/>
</dbReference>
<keyword evidence="10" id="KW-1185">Reference proteome</keyword>
<comment type="subcellular location">
    <subcellularLocation>
        <location evidence="1">Membrane</location>
        <topology evidence="1">Multi-pass membrane protein</topology>
    </subcellularLocation>
</comment>
<evidence type="ECO:0000256" key="5">
    <source>
        <dbReference type="ARBA" id="ARBA00023136"/>
    </source>
</evidence>
<organism evidence="9 10">
    <name type="scientific">Symbiodinium pilosum</name>
    <name type="common">Dinoflagellate</name>
    <dbReference type="NCBI Taxonomy" id="2952"/>
    <lineage>
        <taxon>Eukaryota</taxon>
        <taxon>Sar</taxon>
        <taxon>Alveolata</taxon>
        <taxon>Dinophyceae</taxon>
        <taxon>Suessiales</taxon>
        <taxon>Symbiodiniaceae</taxon>
        <taxon>Symbiodinium</taxon>
    </lineage>
</organism>
<evidence type="ECO:0000313" key="9">
    <source>
        <dbReference type="EMBL" id="CAE7342719.1"/>
    </source>
</evidence>
<keyword evidence="2 7" id="KW-0812">Transmembrane</keyword>
<dbReference type="InterPro" id="IPR005821">
    <property type="entry name" value="Ion_trans_dom"/>
</dbReference>
<dbReference type="InterPro" id="IPR018247">
    <property type="entry name" value="EF_Hand_1_Ca_BS"/>
</dbReference>
<evidence type="ECO:0000256" key="1">
    <source>
        <dbReference type="ARBA" id="ARBA00004141"/>
    </source>
</evidence>
<keyword evidence="4 7" id="KW-1133">Transmembrane helix</keyword>
<dbReference type="PROSITE" id="PS50222">
    <property type="entry name" value="EF_HAND_2"/>
    <property type="match status" value="1"/>
</dbReference>
<feature type="transmembrane region" description="Helical" evidence="7">
    <location>
        <begin position="118"/>
        <end position="137"/>
    </location>
</feature>
<dbReference type="Gene3D" id="1.10.287.70">
    <property type="match status" value="1"/>
</dbReference>
<dbReference type="Proteomes" id="UP000649617">
    <property type="component" value="Unassembled WGS sequence"/>
</dbReference>
<dbReference type="InterPro" id="IPR027359">
    <property type="entry name" value="Volt_channel_dom_sf"/>
</dbReference>
<feature type="region of interest" description="Disordered" evidence="6">
    <location>
        <begin position="22"/>
        <end position="46"/>
    </location>
</feature>
<evidence type="ECO:0000259" key="8">
    <source>
        <dbReference type="PROSITE" id="PS50222"/>
    </source>
</evidence>
<evidence type="ECO:0000256" key="4">
    <source>
        <dbReference type="ARBA" id="ARBA00022989"/>
    </source>
</evidence>
<proteinExistence type="predicted"/>
<evidence type="ECO:0000256" key="6">
    <source>
        <dbReference type="SAM" id="MobiDB-lite"/>
    </source>
</evidence>
<dbReference type="EMBL" id="CAJNIZ010013069">
    <property type="protein sequence ID" value="CAE7342719.1"/>
    <property type="molecule type" value="Genomic_DNA"/>
</dbReference>
<keyword evidence="5 7" id="KW-0472">Membrane</keyword>
<dbReference type="OrthoDB" id="421213at2759"/>
<dbReference type="SMART" id="SM00054">
    <property type="entry name" value="EFh"/>
    <property type="match status" value="1"/>
</dbReference>
<accession>A0A812NYV8</accession>
<dbReference type="GO" id="GO:0005509">
    <property type="term" value="F:calcium ion binding"/>
    <property type="evidence" value="ECO:0007669"/>
    <property type="project" value="InterPro"/>
</dbReference>
<dbReference type="SUPFAM" id="SSF47473">
    <property type="entry name" value="EF-hand"/>
    <property type="match status" value="1"/>
</dbReference>
<name>A0A812NYV8_SYMPI</name>
<evidence type="ECO:0000313" key="10">
    <source>
        <dbReference type="Proteomes" id="UP000649617"/>
    </source>
</evidence>
<sequence>ASGWKRAAKKIQAAAAMKIASPTQTVKSETGSSVAASPGRSTADSAFNSQAGKIRKRLAFLRASTADVDRQFFFPQIGHFWRDVFNRLHSSVSWILHLEEPERTSCLAKLIAHKTFEAIVMLAVLANTVFIAVQTNFEMETLGQTYASGPFVETVFLIFFTVEIVLRLLVHRLYFFCNEDMSWNLMDLVLMLLAYMDIFFEYYNVQVGRVGMLRLLRVTRLFRIMRVLRFLKEVRVMLVAIVGSFISLFWALGMLAVIIFIFAIYFMQQMTAYLQITPQEDELWSLQWDYFHNTGSAMYVLLMASTGGKDWEEVYQLVAPLGADCAIAFTFYLLFFTLGVMNIITGVFVENASVLFKPDDQEALAEYMKQVQDDIQEVTAIMHTIDTDGSGSLSVDEFLTAMQNDRVEHALRQIGVDIRMPEHYFKTLAAITEQEEIAIDEFVAHIVQMKGAASRTDVQTLTLEVAMLQTHGCKPP</sequence>
<dbReference type="SUPFAM" id="SSF81324">
    <property type="entry name" value="Voltage-gated potassium channels"/>
    <property type="match status" value="1"/>
</dbReference>